<organism evidence="2 3">
    <name type="scientific">Arthrobotrys conoides</name>
    <dbReference type="NCBI Taxonomy" id="74498"/>
    <lineage>
        <taxon>Eukaryota</taxon>
        <taxon>Fungi</taxon>
        <taxon>Dikarya</taxon>
        <taxon>Ascomycota</taxon>
        <taxon>Pezizomycotina</taxon>
        <taxon>Orbiliomycetes</taxon>
        <taxon>Orbiliales</taxon>
        <taxon>Orbiliaceae</taxon>
        <taxon>Arthrobotrys</taxon>
    </lineage>
</organism>
<evidence type="ECO:0008006" key="4">
    <source>
        <dbReference type="Google" id="ProtNLM"/>
    </source>
</evidence>
<feature type="signal peptide" evidence="1">
    <location>
        <begin position="1"/>
        <end position="17"/>
    </location>
</feature>
<sequence length="125" mass="13733">MFNCLLIFLLSFPTAYAQLSRRYQDMVLLTVCSKPNFVGEGYHKIRIFKDADGISSTCFELPDPTTGKPPFSIEASSVAVTGAFCEFWGDVGCAGTPKFSARDGDVLGELKLVPDNYIASYSCFF</sequence>
<evidence type="ECO:0000313" key="3">
    <source>
        <dbReference type="Proteomes" id="UP001307849"/>
    </source>
</evidence>
<dbReference type="Proteomes" id="UP001307849">
    <property type="component" value="Unassembled WGS sequence"/>
</dbReference>
<feature type="chain" id="PRO_5043039218" description="AA1-like domain-containing protein" evidence="1">
    <location>
        <begin position="18"/>
        <end position="125"/>
    </location>
</feature>
<comment type="caution">
    <text evidence="2">The sequence shown here is derived from an EMBL/GenBank/DDBJ whole genome shotgun (WGS) entry which is preliminary data.</text>
</comment>
<evidence type="ECO:0000256" key="1">
    <source>
        <dbReference type="SAM" id="SignalP"/>
    </source>
</evidence>
<gene>
    <name evidence="2" type="ORF">TWF506_007219</name>
</gene>
<dbReference type="EMBL" id="JAVHJM010000004">
    <property type="protein sequence ID" value="KAK6514857.1"/>
    <property type="molecule type" value="Genomic_DNA"/>
</dbReference>
<protein>
    <recommendedName>
        <fullName evidence="4">AA1-like domain-containing protein</fullName>
    </recommendedName>
</protein>
<evidence type="ECO:0000313" key="2">
    <source>
        <dbReference type="EMBL" id="KAK6514857.1"/>
    </source>
</evidence>
<reference evidence="2 3" key="1">
    <citation type="submission" date="2019-10" db="EMBL/GenBank/DDBJ databases">
        <authorList>
            <person name="Palmer J.M."/>
        </authorList>
    </citation>
    <scope>NUCLEOTIDE SEQUENCE [LARGE SCALE GENOMIC DNA]</scope>
    <source>
        <strain evidence="2 3">TWF506</strain>
    </source>
</reference>
<keyword evidence="1" id="KW-0732">Signal</keyword>
<dbReference type="AlphaFoldDB" id="A0AAN8RZC4"/>
<accession>A0AAN8RZC4</accession>
<proteinExistence type="predicted"/>
<name>A0AAN8RZC4_9PEZI</name>
<keyword evidence="3" id="KW-1185">Reference proteome</keyword>